<dbReference type="EMBL" id="CP013244">
    <property type="protein sequence ID" value="ANP47721.1"/>
    <property type="molecule type" value="Genomic_DNA"/>
</dbReference>
<keyword evidence="2" id="KW-1185">Reference proteome</keyword>
<dbReference type="KEGG" id="cbot:ATE48_18355"/>
<accession>A0A1B1AMF3</accession>
<dbReference type="InParanoid" id="A0A1B1AMF3"/>
<evidence type="ECO:0000313" key="2">
    <source>
        <dbReference type="Proteomes" id="UP000092498"/>
    </source>
</evidence>
<dbReference type="OrthoDB" id="8503050at2"/>
<organism evidence="1 2">
    <name type="scientific">Candidatus Viadribacter manganicus</name>
    <dbReference type="NCBI Taxonomy" id="1759059"/>
    <lineage>
        <taxon>Bacteria</taxon>
        <taxon>Pseudomonadati</taxon>
        <taxon>Pseudomonadota</taxon>
        <taxon>Alphaproteobacteria</taxon>
        <taxon>Hyphomonadales</taxon>
        <taxon>Hyphomonadaceae</taxon>
        <taxon>Candidatus Viadribacter</taxon>
    </lineage>
</organism>
<proteinExistence type="predicted"/>
<name>A0A1B1AMF3_9PROT</name>
<evidence type="ECO:0000313" key="1">
    <source>
        <dbReference type="EMBL" id="ANP47721.1"/>
    </source>
</evidence>
<dbReference type="AlphaFoldDB" id="A0A1B1AMF3"/>
<gene>
    <name evidence="1" type="ORF">ATE48_18355</name>
</gene>
<dbReference type="Proteomes" id="UP000092498">
    <property type="component" value="Chromosome"/>
</dbReference>
<protein>
    <submittedName>
        <fullName evidence="1">Uncharacterized protein</fullName>
    </submittedName>
</protein>
<dbReference type="RefSeq" id="WP_066774128.1">
    <property type="nucleotide sequence ID" value="NZ_CP013244.1"/>
</dbReference>
<reference evidence="1 2" key="1">
    <citation type="submission" date="2015-11" db="EMBL/GenBank/DDBJ databases">
        <title>Whole-Genome Sequence of Candidatus Oderbacter manganicum from the National Park Lower Oder Valley, Germany.</title>
        <authorList>
            <person name="Braun B."/>
            <person name="Liere K."/>
            <person name="Szewzyk U."/>
        </authorList>
    </citation>
    <scope>NUCLEOTIDE SEQUENCE [LARGE SCALE GENOMIC DNA]</scope>
    <source>
        <strain evidence="1 2">OTSz_A_272</strain>
    </source>
</reference>
<sequence>MRQHYRVLHTSSDFFLLRRVAWVCESREARSVVSYWMKDRHSRDGQGSELLLVRNIREVGDLFSGDEINSLKAANEFAGILRLDAGERVFACAVAC</sequence>